<sequence>MPFQHVLVAYDGSEQAQSALLRAKELVRSIPGSRLTIAHVFHYPNLVVGEAMIAAPVRMELDELSDSERTLDEAKELATDLPNAATALLQGDPARALLDYAEELQADLIVIGSRGLSTLKELFLGSVSHYVVQHAKVPVLVIKNPDDL</sequence>
<dbReference type="GO" id="GO:0005737">
    <property type="term" value="C:cytoplasm"/>
    <property type="evidence" value="ECO:0007669"/>
    <property type="project" value="UniProtKB-SubCell"/>
</dbReference>
<dbReference type="PANTHER" id="PTHR46268">
    <property type="entry name" value="STRESS RESPONSE PROTEIN NHAX"/>
    <property type="match status" value="1"/>
</dbReference>
<dbReference type="AlphaFoldDB" id="A0A927H0J4"/>
<dbReference type="PIRSF" id="PIRSF006276">
    <property type="entry name" value="UspA"/>
    <property type="match status" value="1"/>
</dbReference>
<organism evidence="4 5">
    <name type="scientific">Paenibacillus oceani</name>
    <dbReference type="NCBI Taxonomy" id="2772510"/>
    <lineage>
        <taxon>Bacteria</taxon>
        <taxon>Bacillati</taxon>
        <taxon>Bacillota</taxon>
        <taxon>Bacilli</taxon>
        <taxon>Bacillales</taxon>
        <taxon>Paenibacillaceae</taxon>
        <taxon>Paenibacillus</taxon>
    </lineage>
</organism>
<dbReference type="PANTHER" id="PTHR46268:SF25">
    <property type="entry name" value="USPA DOMAIN PROTEIN"/>
    <property type="match status" value="1"/>
</dbReference>
<dbReference type="CDD" id="cd23659">
    <property type="entry name" value="USP_At3g01520-like"/>
    <property type="match status" value="1"/>
</dbReference>
<dbReference type="Gene3D" id="3.40.50.620">
    <property type="entry name" value="HUPs"/>
    <property type="match status" value="1"/>
</dbReference>
<dbReference type="Proteomes" id="UP000639396">
    <property type="component" value="Unassembled WGS sequence"/>
</dbReference>
<feature type="domain" description="UspA" evidence="3">
    <location>
        <begin position="3"/>
        <end position="143"/>
    </location>
</feature>
<accession>A0A927H0J4</accession>
<name>A0A927H0J4_9BACL</name>
<proteinExistence type="inferred from homology"/>
<comment type="caution">
    <text evidence="4">The sequence shown here is derived from an EMBL/GenBank/DDBJ whole genome shotgun (WGS) entry which is preliminary data.</text>
</comment>
<dbReference type="Pfam" id="PF00582">
    <property type="entry name" value="Usp"/>
    <property type="match status" value="1"/>
</dbReference>
<protein>
    <recommendedName>
        <fullName evidence="2">Universal stress protein</fullName>
    </recommendedName>
</protein>
<evidence type="ECO:0000256" key="2">
    <source>
        <dbReference type="PIRNR" id="PIRNR006276"/>
    </source>
</evidence>
<evidence type="ECO:0000313" key="4">
    <source>
        <dbReference type="EMBL" id="MBD2863207.1"/>
    </source>
</evidence>
<reference evidence="4" key="1">
    <citation type="submission" date="2020-09" db="EMBL/GenBank/DDBJ databases">
        <title>A novel bacterium of genus Paenibacillus, isolated from South China Sea.</title>
        <authorList>
            <person name="Huang H."/>
            <person name="Mo K."/>
            <person name="Hu Y."/>
        </authorList>
    </citation>
    <scope>NUCLEOTIDE SEQUENCE</scope>
    <source>
        <strain evidence="4">IB182363</strain>
    </source>
</reference>
<dbReference type="InterPro" id="IPR006015">
    <property type="entry name" value="Universal_stress_UspA"/>
</dbReference>
<dbReference type="RefSeq" id="WP_190928789.1">
    <property type="nucleotide sequence ID" value="NZ_JACXJA010000017.1"/>
</dbReference>
<evidence type="ECO:0000256" key="1">
    <source>
        <dbReference type="ARBA" id="ARBA00008791"/>
    </source>
</evidence>
<evidence type="ECO:0000259" key="3">
    <source>
        <dbReference type="Pfam" id="PF00582"/>
    </source>
</evidence>
<keyword evidence="2" id="KW-0963">Cytoplasm</keyword>
<dbReference type="PRINTS" id="PR01438">
    <property type="entry name" value="UNVRSLSTRESS"/>
</dbReference>
<dbReference type="EMBL" id="JACXJA010000017">
    <property type="protein sequence ID" value="MBD2863207.1"/>
    <property type="molecule type" value="Genomic_DNA"/>
</dbReference>
<gene>
    <name evidence="4" type="ORF">IDH45_14535</name>
</gene>
<keyword evidence="5" id="KW-1185">Reference proteome</keyword>
<comment type="similarity">
    <text evidence="1 2">Belongs to the universal stress protein A family.</text>
</comment>
<dbReference type="InterPro" id="IPR006016">
    <property type="entry name" value="UspA"/>
</dbReference>
<dbReference type="SUPFAM" id="SSF52402">
    <property type="entry name" value="Adenine nucleotide alpha hydrolases-like"/>
    <property type="match status" value="1"/>
</dbReference>
<dbReference type="InterPro" id="IPR014729">
    <property type="entry name" value="Rossmann-like_a/b/a_fold"/>
</dbReference>
<comment type="subcellular location">
    <subcellularLocation>
        <location evidence="2">Cytoplasm</location>
    </subcellularLocation>
</comment>
<evidence type="ECO:0000313" key="5">
    <source>
        <dbReference type="Proteomes" id="UP000639396"/>
    </source>
</evidence>